<keyword evidence="3" id="KW-1003">Cell membrane</keyword>
<feature type="transmembrane region" description="Helical" evidence="7">
    <location>
        <begin position="172"/>
        <end position="192"/>
    </location>
</feature>
<dbReference type="PANTHER" id="PTHR23517">
    <property type="entry name" value="RESISTANCE PROTEIN MDTM, PUTATIVE-RELATED-RELATED"/>
    <property type="match status" value="1"/>
</dbReference>
<evidence type="ECO:0000256" key="2">
    <source>
        <dbReference type="ARBA" id="ARBA00022448"/>
    </source>
</evidence>
<dbReference type="AlphaFoldDB" id="A0A7U2Y9H8"/>
<comment type="subcellular location">
    <subcellularLocation>
        <location evidence="1">Cell membrane</location>
        <topology evidence="1">Multi-pass membrane protein</topology>
    </subcellularLocation>
</comment>
<accession>A0A7U2Y9H8</accession>
<protein>
    <submittedName>
        <fullName evidence="8">MFS transporter</fullName>
    </submittedName>
</protein>
<proteinExistence type="predicted"/>
<feature type="transmembrane region" description="Helical" evidence="7">
    <location>
        <begin position="379"/>
        <end position="397"/>
    </location>
</feature>
<feature type="transmembrane region" description="Helical" evidence="7">
    <location>
        <begin position="143"/>
        <end position="166"/>
    </location>
</feature>
<feature type="transmembrane region" description="Helical" evidence="7">
    <location>
        <begin position="260"/>
        <end position="280"/>
    </location>
</feature>
<feature type="transmembrane region" description="Helical" evidence="7">
    <location>
        <begin position="20"/>
        <end position="42"/>
    </location>
</feature>
<dbReference type="GO" id="GO:0022857">
    <property type="term" value="F:transmembrane transporter activity"/>
    <property type="evidence" value="ECO:0007669"/>
    <property type="project" value="InterPro"/>
</dbReference>
<dbReference type="SUPFAM" id="SSF103473">
    <property type="entry name" value="MFS general substrate transporter"/>
    <property type="match status" value="1"/>
</dbReference>
<dbReference type="PANTHER" id="PTHR23517:SF2">
    <property type="entry name" value="MULTIDRUG RESISTANCE PROTEIN MDTH"/>
    <property type="match status" value="1"/>
</dbReference>
<keyword evidence="5 7" id="KW-1133">Transmembrane helix</keyword>
<dbReference type="Proteomes" id="UP000596329">
    <property type="component" value="Chromosome"/>
</dbReference>
<dbReference type="GO" id="GO:0005886">
    <property type="term" value="C:plasma membrane"/>
    <property type="evidence" value="ECO:0007669"/>
    <property type="project" value="UniProtKB-SubCell"/>
</dbReference>
<evidence type="ECO:0000256" key="1">
    <source>
        <dbReference type="ARBA" id="ARBA00004651"/>
    </source>
</evidence>
<sequence length="413" mass="47214">MKSYFNAYFDNFKGFSKEVWVLTLITYINRAGAMVMLFLTKYLHDNLFFNLTQIGWMLVCIGVGALFGNWIGGKLTDILGFYTIMLASLFLTGFGIISLMFLYDFVEICIGLFLVTAIADMYKPAMYVAVSNFTNRKNRTRALTLVRLAVNLGIVSGPIIAGLVIQKDDYDMLFWIDGLTCIIAISVFMLLIDENNITRARQKITRDREKEKVINKKIKTDTNYIIFLLASFLTAFLFFQLFTTMPLYNSDKLKLNEFEIGMLLALNGLIIFLFEMPLIGFLERKKTQITKIILQGSVFMTSGFLFLLISKSVFVIIISIFLITLGQILLFSFSNSFAFTRAVQGQEGKYMAFYAMSFSAAQILSPKIGFSVIENFNYFYNWLLMGGIGVIGIMLYYKLDKNITFETLEKRMK</sequence>
<dbReference type="CDD" id="cd17329">
    <property type="entry name" value="MFS_MdtH_MDR_like"/>
    <property type="match status" value="1"/>
</dbReference>
<dbReference type="InterPro" id="IPR011701">
    <property type="entry name" value="MFS"/>
</dbReference>
<evidence type="ECO:0000313" key="8">
    <source>
        <dbReference type="EMBL" id="QRE04678.1"/>
    </source>
</evidence>
<dbReference type="Gene3D" id="1.20.1250.20">
    <property type="entry name" value="MFS general substrate transporter like domains"/>
    <property type="match status" value="1"/>
</dbReference>
<organism evidence="8 9">
    <name type="scientific">Flavobacterium psychrophilum</name>
    <dbReference type="NCBI Taxonomy" id="96345"/>
    <lineage>
        <taxon>Bacteria</taxon>
        <taxon>Pseudomonadati</taxon>
        <taxon>Bacteroidota</taxon>
        <taxon>Flavobacteriia</taxon>
        <taxon>Flavobacteriales</taxon>
        <taxon>Flavobacteriaceae</taxon>
        <taxon>Flavobacterium</taxon>
    </lineage>
</organism>
<evidence type="ECO:0000256" key="7">
    <source>
        <dbReference type="SAM" id="Phobius"/>
    </source>
</evidence>
<keyword evidence="4 7" id="KW-0812">Transmembrane</keyword>
<keyword evidence="6 7" id="KW-0472">Membrane</keyword>
<dbReference type="PROSITE" id="PS50850">
    <property type="entry name" value="MFS"/>
    <property type="match status" value="1"/>
</dbReference>
<feature type="transmembrane region" description="Helical" evidence="7">
    <location>
        <begin position="105"/>
        <end position="122"/>
    </location>
</feature>
<feature type="transmembrane region" description="Helical" evidence="7">
    <location>
        <begin position="54"/>
        <end position="72"/>
    </location>
</feature>
<feature type="transmembrane region" description="Helical" evidence="7">
    <location>
        <begin position="79"/>
        <end position="99"/>
    </location>
</feature>
<dbReference type="InterPro" id="IPR036259">
    <property type="entry name" value="MFS_trans_sf"/>
</dbReference>
<evidence type="ECO:0000256" key="3">
    <source>
        <dbReference type="ARBA" id="ARBA00022475"/>
    </source>
</evidence>
<evidence type="ECO:0000256" key="6">
    <source>
        <dbReference type="ARBA" id="ARBA00023136"/>
    </source>
</evidence>
<name>A0A7U2Y9H8_FLAPS</name>
<dbReference type="EMBL" id="CP059075">
    <property type="protein sequence ID" value="QRE04678.1"/>
    <property type="molecule type" value="Genomic_DNA"/>
</dbReference>
<dbReference type="InterPro" id="IPR020846">
    <property type="entry name" value="MFS_dom"/>
</dbReference>
<gene>
    <name evidence="8" type="ORF">H0H26_03485</name>
</gene>
<dbReference type="RefSeq" id="WP_063742314.1">
    <property type="nucleotide sequence ID" value="NZ_CP059075.1"/>
</dbReference>
<dbReference type="Pfam" id="PF07690">
    <property type="entry name" value="MFS_1"/>
    <property type="match status" value="1"/>
</dbReference>
<evidence type="ECO:0000256" key="4">
    <source>
        <dbReference type="ARBA" id="ARBA00022692"/>
    </source>
</evidence>
<keyword evidence="2" id="KW-0813">Transport</keyword>
<dbReference type="InterPro" id="IPR050171">
    <property type="entry name" value="MFS_Transporters"/>
</dbReference>
<reference evidence="8 9" key="1">
    <citation type="submission" date="2020-07" db="EMBL/GenBank/DDBJ databases">
        <title>Genomic characterization of Flavobacterium psychrophilum strains.</title>
        <authorList>
            <person name="Castillo D."/>
            <person name="Jorgensen J."/>
            <person name="Middelboe M."/>
        </authorList>
    </citation>
    <scope>NUCLEOTIDE SEQUENCE [LARGE SCALE GENOMIC DNA]</scope>
    <source>
        <strain evidence="8 9">FPS-R7</strain>
    </source>
</reference>
<feature type="transmembrane region" description="Helical" evidence="7">
    <location>
        <begin position="224"/>
        <end position="248"/>
    </location>
</feature>
<evidence type="ECO:0000313" key="9">
    <source>
        <dbReference type="Proteomes" id="UP000596329"/>
    </source>
</evidence>
<evidence type="ECO:0000256" key="5">
    <source>
        <dbReference type="ARBA" id="ARBA00022989"/>
    </source>
</evidence>